<name>A0A9P1JPZ8_9PROT</name>
<sequence length="105" mass="11971">MRVLLNYRRKTDPQGRRIVTIQQAISRWAPPSENDTAAYVNRVARRLGFDPDAPLDWGYAETLTGMARAIVTHENGRAPRDFPADWYSPEHHHRAAMMALGLTEV</sequence>
<dbReference type="EMBL" id="HE577327">
    <property type="protein sequence ID" value="CCC97573.1"/>
    <property type="molecule type" value="Genomic_DNA"/>
</dbReference>
<organism evidence="1 2">
    <name type="scientific">Azospirillum baldaniorum</name>
    <dbReference type="NCBI Taxonomy" id="1064539"/>
    <lineage>
        <taxon>Bacteria</taxon>
        <taxon>Pseudomonadati</taxon>
        <taxon>Pseudomonadota</taxon>
        <taxon>Alphaproteobacteria</taxon>
        <taxon>Rhodospirillales</taxon>
        <taxon>Azospirillaceae</taxon>
        <taxon>Azospirillum</taxon>
    </lineage>
</organism>
<dbReference type="KEGG" id="abs:AZOBR_70209"/>
<dbReference type="Proteomes" id="UP000007319">
    <property type="component" value="Chromosome"/>
</dbReference>
<evidence type="ECO:0000313" key="1">
    <source>
        <dbReference type="EMBL" id="CCC97573.1"/>
    </source>
</evidence>
<dbReference type="RefSeq" id="WP_014239856.1">
    <property type="nucleotide sequence ID" value="NC_016617.1"/>
</dbReference>
<gene>
    <name evidence="1" type="ORF">AZOBR_70209</name>
</gene>
<keyword evidence="2" id="KW-1185">Reference proteome</keyword>
<protein>
    <submittedName>
        <fullName evidence="1">Uncharacterized protein</fullName>
    </submittedName>
</protein>
<dbReference type="AlphaFoldDB" id="A0A9P1JPZ8"/>
<evidence type="ECO:0000313" key="2">
    <source>
        <dbReference type="Proteomes" id="UP000007319"/>
    </source>
</evidence>
<proteinExistence type="predicted"/>
<accession>A0A9P1JPZ8</accession>
<reference evidence="1 2" key="1">
    <citation type="journal article" date="2011" name="PLoS Genet.">
        <title>Azospirillum genomes reveal transition of bacteria from aquatic to terrestrial environments.</title>
        <authorList>
            <person name="Wisniewski-Dye F."/>
            <person name="Borziak K."/>
            <person name="Khalsa-Moyers G."/>
            <person name="Alexandre G."/>
            <person name="Sukharnikov L.O."/>
            <person name="Wuichet K."/>
            <person name="Hurst G.B."/>
            <person name="McDonald W.H."/>
            <person name="Robertson J.S."/>
            <person name="Barbe V."/>
            <person name="Calteau A."/>
            <person name="Rouy Z."/>
            <person name="Mangenot S."/>
            <person name="Prigent-Combaret C."/>
            <person name="Normand P."/>
            <person name="Boyer M."/>
            <person name="Siguier P."/>
            <person name="Dessaux Y."/>
            <person name="Elmerich C."/>
            <person name="Condemine G."/>
            <person name="Krishnen G."/>
            <person name="Kennedy I."/>
            <person name="Paterson A.H."/>
            <person name="Gonzalez V."/>
            <person name="Mavingui P."/>
            <person name="Zhulin I.B."/>
        </authorList>
    </citation>
    <scope>NUCLEOTIDE SEQUENCE [LARGE SCALE GENOMIC DNA]</scope>
    <source>
        <strain evidence="1 2">Sp245</strain>
    </source>
</reference>